<evidence type="ECO:0000313" key="2">
    <source>
        <dbReference type="EMBL" id="OWS71349.1"/>
    </source>
</evidence>
<sequence length="280" mass="32028">MKFEYLSVTLSNSGQKMCNVISTLFHATSTKFDGFCLCAELALTKIKVFTAYVSLAHFCALMPSNMITVVIASYRYGHLAAHCIESLLSQTKAPSRILFVDDGADDCRHLPNLYPDIEYILRLQNLGTVDNFHDVLMRVDTEYVLFIGADNWLRSDAIELLSNAHADIVTYDIVVTGELKEEIHDRVPGETKPHQGDLYWDRGGKHHGSMMYRTALGQQVGYKRRYVDGVHPQEDWNLWDKMREQGASVASLNEGLLYYRRHRENFLKYDHLVDALEEET</sequence>
<dbReference type="InterPro" id="IPR050834">
    <property type="entry name" value="Glycosyltransf_2"/>
</dbReference>
<dbReference type="PANTHER" id="PTHR43685">
    <property type="entry name" value="GLYCOSYLTRANSFERASE"/>
    <property type="match status" value="1"/>
</dbReference>
<evidence type="ECO:0000259" key="1">
    <source>
        <dbReference type="Pfam" id="PF00535"/>
    </source>
</evidence>
<dbReference type="CDD" id="cd00761">
    <property type="entry name" value="Glyco_tranf_GTA_type"/>
    <property type="match status" value="1"/>
</dbReference>
<feature type="domain" description="Glycosyltransferase 2-like" evidence="1">
    <location>
        <begin position="68"/>
        <end position="213"/>
    </location>
</feature>
<dbReference type="InterPro" id="IPR001173">
    <property type="entry name" value="Glyco_trans_2-like"/>
</dbReference>
<name>A0A254PXR1_9BURK</name>
<dbReference type="InterPro" id="IPR029044">
    <property type="entry name" value="Nucleotide-diphossugar_trans"/>
</dbReference>
<organism evidence="2 3">
    <name type="scientific">Polynucleobacter aenigmaticus</name>
    <dbReference type="NCBI Taxonomy" id="1743164"/>
    <lineage>
        <taxon>Bacteria</taxon>
        <taxon>Pseudomonadati</taxon>
        <taxon>Pseudomonadota</taxon>
        <taxon>Betaproteobacteria</taxon>
        <taxon>Burkholderiales</taxon>
        <taxon>Burkholderiaceae</taxon>
        <taxon>Polynucleobacter</taxon>
    </lineage>
</organism>
<keyword evidence="3" id="KW-1185">Reference proteome</keyword>
<evidence type="ECO:0000313" key="3">
    <source>
        <dbReference type="Proteomes" id="UP000198104"/>
    </source>
</evidence>
<comment type="caution">
    <text evidence="2">The sequence shown here is derived from an EMBL/GenBank/DDBJ whole genome shotgun (WGS) entry which is preliminary data.</text>
</comment>
<dbReference type="Pfam" id="PF00535">
    <property type="entry name" value="Glycos_transf_2"/>
    <property type="match status" value="1"/>
</dbReference>
<dbReference type="EMBL" id="NGUO01000011">
    <property type="protein sequence ID" value="OWS71349.1"/>
    <property type="molecule type" value="Genomic_DNA"/>
</dbReference>
<dbReference type="PANTHER" id="PTHR43685:SF2">
    <property type="entry name" value="GLYCOSYLTRANSFERASE 2-LIKE DOMAIN-CONTAINING PROTEIN"/>
    <property type="match status" value="1"/>
</dbReference>
<accession>A0A254PXR1</accession>
<protein>
    <recommendedName>
        <fullName evidence="1">Glycosyltransferase 2-like domain-containing protein</fullName>
    </recommendedName>
</protein>
<dbReference type="AlphaFoldDB" id="A0A254PXR1"/>
<dbReference type="Proteomes" id="UP000198104">
    <property type="component" value="Unassembled WGS sequence"/>
</dbReference>
<reference evidence="2 3" key="1">
    <citation type="submission" date="2017-05" db="EMBL/GenBank/DDBJ databases">
        <title>Polynucleobacter sp. MWH-K35W1 isolated from the permanently anoxic monimolimnion of a meromictic lake.</title>
        <authorList>
            <person name="Hahn M.W."/>
        </authorList>
    </citation>
    <scope>NUCLEOTIDE SEQUENCE [LARGE SCALE GENOMIC DNA]</scope>
    <source>
        <strain evidence="2 3">MWH-K35W1</strain>
    </source>
</reference>
<gene>
    <name evidence="2" type="ORF">CBI30_07900</name>
</gene>
<proteinExistence type="predicted"/>
<dbReference type="Gene3D" id="3.90.550.10">
    <property type="entry name" value="Spore Coat Polysaccharide Biosynthesis Protein SpsA, Chain A"/>
    <property type="match status" value="1"/>
</dbReference>
<dbReference type="SUPFAM" id="SSF53448">
    <property type="entry name" value="Nucleotide-diphospho-sugar transferases"/>
    <property type="match status" value="1"/>
</dbReference>